<organism evidence="2 3">
    <name type="scientific">Sandaracinus amylolyticus</name>
    <dbReference type="NCBI Taxonomy" id="927083"/>
    <lineage>
        <taxon>Bacteria</taxon>
        <taxon>Pseudomonadati</taxon>
        <taxon>Myxococcota</taxon>
        <taxon>Polyangia</taxon>
        <taxon>Polyangiales</taxon>
        <taxon>Sandaracinaceae</taxon>
        <taxon>Sandaracinus</taxon>
    </lineage>
</organism>
<dbReference type="SUPFAM" id="SSF101738">
    <property type="entry name" value="SspB-like"/>
    <property type="match status" value="1"/>
</dbReference>
<dbReference type="Gene3D" id="2.30.30.220">
    <property type="entry name" value="SspB-like"/>
    <property type="match status" value="1"/>
</dbReference>
<dbReference type="Proteomes" id="UP000034883">
    <property type="component" value="Chromosome"/>
</dbReference>
<evidence type="ECO:0000256" key="1">
    <source>
        <dbReference type="SAM" id="MobiDB-lite"/>
    </source>
</evidence>
<dbReference type="OrthoDB" id="5509997at2"/>
<feature type="compositionally biased region" description="Basic and acidic residues" evidence="1">
    <location>
        <begin position="146"/>
        <end position="156"/>
    </location>
</feature>
<reference evidence="2 3" key="1">
    <citation type="submission" date="2015-03" db="EMBL/GenBank/DDBJ databases">
        <title>Genome assembly of Sandaracinus amylolyticus DSM 53668.</title>
        <authorList>
            <person name="Sharma G."/>
            <person name="Subramanian S."/>
        </authorList>
    </citation>
    <scope>NUCLEOTIDE SEQUENCE [LARGE SCALE GENOMIC DNA]</scope>
    <source>
        <strain evidence="2 3">DSM 53668</strain>
    </source>
</reference>
<dbReference type="InterPro" id="IPR007481">
    <property type="entry name" value="SspB"/>
</dbReference>
<protein>
    <recommendedName>
        <fullName evidence="4">Stringent starvation protein B</fullName>
    </recommendedName>
</protein>
<dbReference type="InterPro" id="IPR036760">
    <property type="entry name" value="SspB-like_sf"/>
</dbReference>
<keyword evidence="3" id="KW-1185">Reference proteome</keyword>
<dbReference type="RefSeq" id="WP_053236753.1">
    <property type="nucleotide sequence ID" value="NZ_CP011125.1"/>
</dbReference>
<dbReference type="Pfam" id="PF04386">
    <property type="entry name" value="SspB"/>
    <property type="match status" value="1"/>
</dbReference>
<feature type="region of interest" description="Disordered" evidence="1">
    <location>
        <begin position="107"/>
        <end position="169"/>
    </location>
</feature>
<proteinExistence type="predicted"/>
<dbReference type="AlphaFoldDB" id="A0A0F6SH30"/>
<feature type="compositionally biased region" description="Low complexity" evidence="1">
    <location>
        <begin position="127"/>
        <end position="145"/>
    </location>
</feature>
<evidence type="ECO:0000313" key="3">
    <source>
        <dbReference type="Proteomes" id="UP000034883"/>
    </source>
</evidence>
<dbReference type="KEGG" id="samy:DB32_006878"/>
<evidence type="ECO:0008006" key="4">
    <source>
        <dbReference type="Google" id="ProtNLM"/>
    </source>
</evidence>
<name>A0A0F6SH30_9BACT</name>
<accession>A0A0F6SH30</accession>
<gene>
    <name evidence="2" type="ORF">DB32_006878</name>
</gene>
<feature type="compositionally biased region" description="Basic and acidic residues" evidence="1">
    <location>
        <begin position="107"/>
        <end position="125"/>
    </location>
</feature>
<sequence length="169" mass="18693">MRRAEIHHPIHAAIDDIWNAGHTPRIQVDARRDDVVVPEFVKTKWGARLVLDLDASWPLNLTASEQGLEVDLAFQGQVTRCTLPWASIYVVLDRATGRGIVIESHLPKDETLQTHPERPALREGVESSEASVEAPAPVPAPASSGEKPESSDEEAKRRRARFKVIDGGR</sequence>
<evidence type="ECO:0000313" key="2">
    <source>
        <dbReference type="EMBL" id="AKF09729.1"/>
    </source>
</evidence>
<dbReference type="EMBL" id="CP011125">
    <property type="protein sequence ID" value="AKF09729.1"/>
    <property type="molecule type" value="Genomic_DNA"/>
</dbReference>
<dbReference type="STRING" id="927083.DB32_006878"/>